<sequence>METTTGYFKVRLVSRDLAKYMVDNISPCLRIGLENYLSFNLIAHMEIMFRKQHFEDLMHAIKSVKIGNIARNDLLIKSDFLKCCLRDLRETGSPKANLAILGYLMGSVSVVNGSNDWQKFDNCLVKVHKLIVDNGNLSRQLWMLLERLQGQGYRKRFLKEIISVFIVGTFGIRLGQVCLSQG</sequence>
<keyword evidence="2" id="KW-1185">Reference proteome</keyword>
<evidence type="ECO:0000313" key="2">
    <source>
        <dbReference type="Proteomes" id="UP001151760"/>
    </source>
</evidence>
<dbReference type="Proteomes" id="UP001151760">
    <property type="component" value="Unassembled WGS sequence"/>
</dbReference>
<reference evidence="1" key="1">
    <citation type="journal article" date="2022" name="Int. J. Mol. Sci.">
        <title>Draft Genome of Tanacetum Coccineum: Genomic Comparison of Closely Related Tanacetum-Family Plants.</title>
        <authorList>
            <person name="Yamashiro T."/>
            <person name="Shiraishi A."/>
            <person name="Nakayama K."/>
            <person name="Satake H."/>
        </authorList>
    </citation>
    <scope>NUCLEOTIDE SEQUENCE</scope>
</reference>
<reference evidence="1" key="2">
    <citation type="submission" date="2022-01" db="EMBL/GenBank/DDBJ databases">
        <authorList>
            <person name="Yamashiro T."/>
            <person name="Shiraishi A."/>
            <person name="Satake H."/>
            <person name="Nakayama K."/>
        </authorList>
    </citation>
    <scope>NUCLEOTIDE SEQUENCE</scope>
</reference>
<evidence type="ECO:0000313" key="1">
    <source>
        <dbReference type="EMBL" id="GJS71510.1"/>
    </source>
</evidence>
<organism evidence="1 2">
    <name type="scientific">Tanacetum coccineum</name>
    <dbReference type="NCBI Taxonomy" id="301880"/>
    <lineage>
        <taxon>Eukaryota</taxon>
        <taxon>Viridiplantae</taxon>
        <taxon>Streptophyta</taxon>
        <taxon>Embryophyta</taxon>
        <taxon>Tracheophyta</taxon>
        <taxon>Spermatophyta</taxon>
        <taxon>Magnoliopsida</taxon>
        <taxon>eudicotyledons</taxon>
        <taxon>Gunneridae</taxon>
        <taxon>Pentapetalae</taxon>
        <taxon>asterids</taxon>
        <taxon>campanulids</taxon>
        <taxon>Asterales</taxon>
        <taxon>Asteraceae</taxon>
        <taxon>Asteroideae</taxon>
        <taxon>Anthemideae</taxon>
        <taxon>Anthemidinae</taxon>
        <taxon>Tanacetum</taxon>
    </lineage>
</organism>
<proteinExistence type="predicted"/>
<gene>
    <name evidence="1" type="ORF">Tco_0704351</name>
</gene>
<protein>
    <submittedName>
        <fullName evidence="1">Uncharacterized protein</fullName>
    </submittedName>
</protein>
<accession>A0ABQ4Y2C7</accession>
<name>A0ABQ4Y2C7_9ASTR</name>
<comment type="caution">
    <text evidence="1">The sequence shown here is derived from an EMBL/GenBank/DDBJ whole genome shotgun (WGS) entry which is preliminary data.</text>
</comment>
<dbReference type="EMBL" id="BQNB010010012">
    <property type="protein sequence ID" value="GJS71510.1"/>
    <property type="molecule type" value="Genomic_DNA"/>
</dbReference>